<reference evidence="2 3" key="1">
    <citation type="submission" date="2019-05" db="EMBL/GenBank/DDBJ databases">
        <title>Another draft genome of Portunus trituberculatus and its Hox gene families provides insights of decapod evolution.</title>
        <authorList>
            <person name="Jeong J.-H."/>
            <person name="Song I."/>
            <person name="Kim S."/>
            <person name="Choi T."/>
            <person name="Kim D."/>
            <person name="Ryu S."/>
            <person name="Kim W."/>
        </authorList>
    </citation>
    <scope>NUCLEOTIDE SEQUENCE [LARGE SCALE GENOMIC DNA]</scope>
    <source>
        <tissue evidence="2">Muscle</tissue>
    </source>
</reference>
<protein>
    <submittedName>
        <fullName evidence="2">Uncharacterized protein</fullName>
    </submittedName>
</protein>
<feature type="region of interest" description="Disordered" evidence="1">
    <location>
        <begin position="1"/>
        <end position="41"/>
    </location>
</feature>
<organism evidence="2 3">
    <name type="scientific">Portunus trituberculatus</name>
    <name type="common">Swimming crab</name>
    <name type="synonym">Neptunus trituberculatus</name>
    <dbReference type="NCBI Taxonomy" id="210409"/>
    <lineage>
        <taxon>Eukaryota</taxon>
        <taxon>Metazoa</taxon>
        <taxon>Ecdysozoa</taxon>
        <taxon>Arthropoda</taxon>
        <taxon>Crustacea</taxon>
        <taxon>Multicrustacea</taxon>
        <taxon>Malacostraca</taxon>
        <taxon>Eumalacostraca</taxon>
        <taxon>Eucarida</taxon>
        <taxon>Decapoda</taxon>
        <taxon>Pleocyemata</taxon>
        <taxon>Brachyura</taxon>
        <taxon>Eubrachyura</taxon>
        <taxon>Portunoidea</taxon>
        <taxon>Portunidae</taxon>
        <taxon>Portuninae</taxon>
        <taxon>Portunus</taxon>
    </lineage>
</organism>
<evidence type="ECO:0000256" key="1">
    <source>
        <dbReference type="SAM" id="MobiDB-lite"/>
    </source>
</evidence>
<accession>A0A5B7FYS6</accession>
<dbReference type="EMBL" id="VSRR010009331">
    <property type="protein sequence ID" value="MPC50183.1"/>
    <property type="molecule type" value="Genomic_DNA"/>
</dbReference>
<proteinExistence type="predicted"/>
<comment type="caution">
    <text evidence="2">The sequence shown here is derived from an EMBL/GenBank/DDBJ whole genome shotgun (WGS) entry which is preliminary data.</text>
</comment>
<evidence type="ECO:0000313" key="3">
    <source>
        <dbReference type="Proteomes" id="UP000324222"/>
    </source>
</evidence>
<gene>
    <name evidence="2" type="ORF">E2C01_044006</name>
</gene>
<dbReference type="AlphaFoldDB" id="A0A5B7FYS6"/>
<feature type="compositionally biased region" description="Polar residues" evidence="1">
    <location>
        <begin position="27"/>
        <end position="41"/>
    </location>
</feature>
<name>A0A5B7FYS6_PORTR</name>
<sequence>MQTQTTTPTPLRHKRCETLRSRPSRGRLQQTEYYQEAPQDSTSVGRVCLGFHETRRDTGPISPTQEGGGWS</sequence>
<feature type="region of interest" description="Disordered" evidence="1">
    <location>
        <begin position="52"/>
        <end position="71"/>
    </location>
</feature>
<evidence type="ECO:0000313" key="2">
    <source>
        <dbReference type="EMBL" id="MPC50183.1"/>
    </source>
</evidence>
<keyword evidence="3" id="KW-1185">Reference proteome</keyword>
<dbReference type="Proteomes" id="UP000324222">
    <property type="component" value="Unassembled WGS sequence"/>
</dbReference>